<comment type="pathway">
    <text evidence="13">Phospholipid metabolism.</text>
</comment>
<keyword evidence="10" id="KW-0594">Phospholipid biosynthesis</keyword>
<comment type="subcellular location">
    <subcellularLocation>
        <location evidence="1">Membrane</location>
    </subcellularLocation>
</comment>
<feature type="chain" id="PRO_5038634502" evidence="15">
    <location>
        <begin position="20"/>
        <end position="401"/>
    </location>
</feature>
<proteinExistence type="inferred from homology"/>
<sequence length="401" mass="46182">MWLQVIILTLFGTVLLCSCVECMNHCYLQLLELLFAYTARQLQATHSRRKHNKSQKEPQPKPSELKGQQKDALNERMEQCCELLADGLRLVLDDEVTTRFAAAAPPPGEWNLLTRNLRHRHRQLNWQLRLLWLLGILWRYLLLVPLRTVGCASCLLLLTLVTGVLGHLPEWRFKRRLVHLALRPCFRLTMMCIPVVRCVHNLEQRPRMGICVCNHTSPLDVLVLMCDVHYSLTGQRHDGILGLIQRALARASPHLWFERRALGDRESLGLVLRLHAAGCGRPPILLFPEGTCINNTAVMQFKKGSFAICNVVYPVAVLYDRRFGDAFWDSTRCSMMRYILHVISSWSIKCDIWYLPAVRRRLNESPIEFANRAKAVIAAQAGIEDLAWDGNLKRWNPVRDW</sequence>
<dbReference type="InterPro" id="IPR002123">
    <property type="entry name" value="Plipid/glycerol_acylTrfase"/>
</dbReference>
<evidence type="ECO:0000256" key="7">
    <source>
        <dbReference type="ARBA" id="ARBA00022989"/>
    </source>
</evidence>
<keyword evidence="6" id="KW-0812">Transmembrane</keyword>
<dbReference type="PANTHER" id="PTHR23063:SF2">
    <property type="entry name" value="GLYCEROL-3-PHOSPHATE ACYLTRANSFERASE 4, ISOFORM D-RELATED"/>
    <property type="match status" value="1"/>
</dbReference>
<dbReference type="RefSeq" id="XP_034099267.2">
    <property type="nucleotide sequence ID" value="XM_034243376.2"/>
</dbReference>
<dbReference type="InterPro" id="IPR045252">
    <property type="entry name" value="LPCAT1-like"/>
</dbReference>
<dbReference type="Proteomes" id="UP000515160">
    <property type="component" value="Chromosome X"/>
</dbReference>
<evidence type="ECO:0000256" key="11">
    <source>
        <dbReference type="ARBA" id="ARBA00023264"/>
    </source>
</evidence>
<dbReference type="GO" id="GO:0019432">
    <property type="term" value="P:triglyceride biosynthetic process"/>
    <property type="evidence" value="ECO:0007669"/>
    <property type="project" value="TreeGrafter"/>
</dbReference>
<dbReference type="GO" id="GO:0016020">
    <property type="term" value="C:membrane"/>
    <property type="evidence" value="ECO:0007669"/>
    <property type="project" value="UniProtKB-SubCell"/>
</dbReference>
<evidence type="ECO:0000256" key="15">
    <source>
        <dbReference type="SAM" id="SignalP"/>
    </source>
</evidence>
<evidence type="ECO:0000256" key="6">
    <source>
        <dbReference type="ARBA" id="ARBA00022692"/>
    </source>
</evidence>
<keyword evidence="9" id="KW-0472">Membrane</keyword>
<keyword evidence="11" id="KW-1208">Phospholipid metabolism</keyword>
<dbReference type="GO" id="GO:0008654">
    <property type="term" value="P:phospholipid biosynthetic process"/>
    <property type="evidence" value="ECO:0007669"/>
    <property type="project" value="UniProtKB-KW"/>
</dbReference>
<feature type="region of interest" description="Disordered" evidence="14">
    <location>
        <begin position="46"/>
        <end position="69"/>
    </location>
</feature>
<gene>
    <name evidence="18" type="primary">LOC117564549</name>
</gene>
<evidence type="ECO:0000256" key="4">
    <source>
        <dbReference type="ARBA" id="ARBA00022516"/>
    </source>
</evidence>
<evidence type="ECO:0000256" key="3">
    <source>
        <dbReference type="ARBA" id="ARBA00008655"/>
    </source>
</evidence>
<feature type="signal peptide" evidence="15">
    <location>
        <begin position="1"/>
        <end position="19"/>
    </location>
</feature>
<evidence type="ECO:0000256" key="13">
    <source>
        <dbReference type="ARBA" id="ARBA00025707"/>
    </source>
</evidence>
<feature type="domain" description="Phospholipid/glycerol acyltransferase" evidence="16">
    <location>
        <begin position="209"/>
        <end position="320"/>
    </location>
</feature>
<evidence type="ECO:0000256" key="9">
    <source>
        <dbReference type="ARBA" id="ARBA00023136"/>
    </source>
</evidence>
<name>A0A6P8XL09_DROAB</name>
<dbReference type="AlphaFoldDB" id="A0A6P8XL09"/>
<evidence type="ECO:0000313" key="18">
    <source>
        <dbReference type="RefSeq" id="XP_034099267.2"/>
    </source>
</evidence>
<organism evidence="17 18">
    <name type="scientific">Drosophila albomicans</name>
    <name type="common">Fruit fly</name>
    <dbReference type="NCBI Taxonomy" id="7291"/>
    <lineage>
        <taxon>Eukaryota</taxon>
        <taxon>Metazoa</taxon>
        <taxon>Ecdysozoa</taxon>
        <taxon>Arthropoda</taxon>
        <taxon>Hexapoda</taxon>
        <taxon>Insecta</taxon>
        <taxon>Pterygota</taxon>
        <taxon>Neoptera</taxon>
        <taxon>Endopterygota</taxon>
        <taxon>Diptera</taxon>
        <taxon>Brachycera</taxon>
        <taxon>Muscomorpha</taxon>
        <taxon>Ephydroidea</taxon>
        <taxon>Drosophilidae</taxon>
        <taxon>Drosophila</taxon>
    </lineage>
</organism>
<keyword evidence="12 18" id="KW-0012">Acyltransferase</keyword>
<keyword evidence="8" id="KW-0443">Lipid metabolism</keyword>
<evidence type="ECO:0000256" key="14">
    <source>
        <dbReference type="SAM" id="MobiDB-lite"/>
    </source>
</evidence>
<dbReference type="GeneID" id="117564549"/>
<keyword evidence="17" id="KW-1185">Reference proteome</keyword>
<evidence type="ECO:0000256" key="1">
    <source>
        <dbReference type="ARBA" id="ARBA00004370"/>
    </source>
</evidence>
<protein>
    <submittedName>
        <fullName evidence="18">Glycerol-3-phosphate acyltransferase 4</fullName>
    </submittedName>
</protein>
<dbReference type="SUPFAM" id="SSF69593">
    <property type="entry name" value="Glycerol-3-phosphate (1)-acyltransferase"/>
    <property type="match status" value="1"/>
</dbReference>
<keyword evidence="4" id="KW-0444">Lipid biosynthesis</keyword>
<dbReference type="Pfam" id="PF01553">
    <property type="entry name" value="Acyltransferase"/>
    <property type="match status" value="1"/>
</dbReference>
<dbReference type="SMART" id="SM00563">
    <property type="entry name" value="PlsC"/>
    <property type="match status" value="1"/>
</dbReference>
<evidence type="ECO:0000256" key="12">
    <source>
        <dbReference type="ARBA" id="ARBA00023315"/>
    </source>
</evidence>
<dbReference type="GO" id="GO:0004366">
    <property type="term" value="F:glycerol-3-phosphate O-acyltransferase activity"/>
    <property type="evidence" value="ECO:0007669"/>
    <property type="project" value="TreeGrafter"/>
</dbReference>
<keyword evidence="5" id="KW-0808">Transferase</keyword>
<dbReference type="PANTHER" id="PTHR23063">
    <property type="entry name" value="PHOSPHOLIPID ACYLTRANSFERASE"/>
    <property type="match status" value="1"/>
</dbReference>
<evidence type="ECO:0000259" key="16">
    <source>
        <dbReference type="SMART" id="SM00563"/>
    </source>
</evidence>
<evidence type="ECO:0000256" key="5">
    <source>
        <dbReference type="ARBA" id="ARBA00022679"/>
    </source>
</evidence>
<comment type="similarity">
    <text evidence="3">Belongs to the 1-acyl-sn-glycerol-3-phosphate acyltransferase family.</text>
</comment>
<dbReference type="OrthoDB" id="10051137at2759"/>
<dbReference type="GO" id="GO:0005783">
    <property type="term" value="C:endoplasmic reticulum"/>
    <property type="evidence" value="ECO:0007669"/>
    <property type="project" value="TreeGrafter"/>
</dbReference>
<keyword evidence="7" id="KW-1133">Transmembrane helix</keyword>
<evidence type="ECO:0000256" key="8">
    <source>
        <dbReference type="ARBA" id="ARBA00023098"/>
    </source>
</evidence>
<accession>A0A6P8XL09</accession>
<evidence type="ECO:0000256" key="2">
    <source>
        <dbReference type="ARBA" id="ARBA00005189"/>
    </source>
</evidence>
<evidence type="ECO:0000256" key="10">
    <source>
        <dbReference type="ARBA" id="ARBA00023209"/>
    </source>
</evidence>
<evidence type="ECO:0000313" key="17">
    <source>
        <dbReference type="Proteomes" id="UP000515160"/>
    </source>
</evidence>
<dbReference type="CDD" id="cd07991">
    <property type="entry name" value="LPLAT_LPCAT1-like"/>
    <property type="match status" value="1"/>
</dbReference>
<keyword evidence="15" id="KW-0732">Signal</keyword>
<feature type="compositionally biased region" description="Basic and acidic residues" evidence="14">
    <location>
        <begin position="54"/>
        <end position="69"/>
    </location>
</feature>
<comment type="pathway">
    <text evidence="2">Lipid metabolism.</text>
</comment>
<reference evidence="18" key="1">
    <citation type="submission" date="2025-08" db="UniProtKB">
        <authorList>
            <consortium name="RefSeq"/>
        </authorList>
    </citation>
    <scope>IDENTIFICATION</scope>
    <source>
        <strain evidence="18">15112-1751.03</strain>
        <tissue evidence="18">Whole Adult</tissue>
    </source>
</reference>